<organism evidence="5 6">
    <name type="scientific">Colletotrichum sublineola</name>
    <name type="common">Sorghum anthracnose fungus</name>
    <dbReference type="NCBI Taxonomy" id="1173701"/>
    <lineage>
        <taxon>Eukaryota</taxon>
        <taxon>Fungi</taxon>
        <taxon>Dikarya</taxon>
        <taxon>Ascomycota</taxon>
        <taxon>Pezizomycotina</taxon>
        <taxon>Sordariomycetes</taxon>
        <taxon>Hypocreomycetidae</taxon>
        <taxon>Glomerellales</taxon>
        <taxon>Glomerellaceae</taxon>
        <taxon>Colletotrichum</taxon>
        <taxon>Colletotrichum graminicola species complex</taxon>
    </lineage>
</organism>
<evidence type="ECO:0000256" key="4">
    <source>
        <dbReference type="SAM" id="MobiDB-lite"/>
    </source>
</evidence>
<dbReference type="InterPro" id="IPR000092">
    <property type="entry name" value="Polyprenyl_synt"/>
</dbReference>
<dbReference type="InterPro" id="IPR008949">
    <property type="entry name" value="Isoprenoid_synthase_dom_sf"/>
</dbReference>
<dbReference type="InterPro" id="IPR033749">
    <property type="entry name" value="Polyprenyl_synt_CS"/>
</dbReference>
<sequence length="771" mass="87093">METFGKLGEAELYPYSLPIDRNEVVRSGALTSLPVRIHRYNHLADAGALCLTDDWQRAMQDGQHKRSNGSPSIPSYRLAWLPATAADIMLWAADQNGLDFCAISSTQAVFMMVDACEEISISAAHQEHLDFADAMEVRDGEAKSRGNDHSHSVRIKNLISTAVLECIKVDRAGAMCMLEAYGKKWLRVMETYKSNEIDNIDDYFEARANNGGMGAYYAMLEFSLGIIITDSEYDLMSEAIRHVERCMLLTNDYWSWPREREQAKHQETGKVFNIVWFLMHTNKSWSEDDAIVKVRKMVYEEEQKWVEAKKSLYQKVPNLGRDAIKFLENLHTALAGNDYWSSQCYRHNDWKHVPELPGKCAPRVNDLVGLGRALLRNESDLDDADNVAATVHSHKSSPGSPAFHDGQSNHHSSTLSTHSQSSCTTPPSPRSPAINPHLPCSSTSGFAKSPVTGPIDYIRSLPSKKVRTQLIDSLNIWFSVPHSALSVIKEVVDCLHDSSLILDDVEDGSDLRRGFPATHVVYGTGQAVNSATFLYVQAVEAVHRLVKEGGGRLELMDMLLASLKELFQGQSCDLYWTHHRICPTEKEYLYMVDRKTGAMMQLLVGLMQIAATSSDPRYGSLDPTHLEDKDGARQRLLRFTQLFGRFFQVRDDYLNISSCESSYMEKKGFAEDLDEQKFSYILVHMYARNPEARDKVEGVFRAARQMGKEKHDGIQWKRYILGLLEESGALNATRQVLVEWHKEMMAEIGELEREFGAGNGMLRLLVEMLRI</sequence>
<dbReference type="GO" id="GO:0043386">
    <property type="term" value="P:mycotoxin biosynthetic process"/>
    <property type="evidence" value="ECO:0007669"/>
    <property type="project" value="UniProtKB-ARBA"/>
</dbReference>
<proteinExistence type="predicted"/>
<keyword evidence="6" id="KW-1185">Reference proteome</keyword>
<dbReference type="Proteomes" id="UP000027238">
    <property type="component" value="Unassembled WGS sequence"/>
</dbReference>
<evidence type="ECO:0000256" key="3">
    <source>
        <dbReference type="ARBA" id="ARBA00022842"/>
    </source>
</evidence>
<evidence type="ECO:0000313" key="5">
    <source>
        <dbReference type="EMBL" id="KDN72248.1"/>
    </source>
</evidence>
<dbReference type="PANTHER" id="PTHR12001">
    <property type="entry name" value="GERANYLGERANYL PYROPHOSPHATE SYNTHASE"/>
    <property type="match status" value="1"/>
</dbReference>
<dbReference type="HOGENOM" id="CLU_014015_10_0_1"/>
<evidence type="ECO:0000256" key="2">
    <source>
        <dbReference type="ARBA" id="ARBA00022723"/>
    </source>
</evidence>
<dbReference type="GO" id="GO:0008299">
    <property type="term" value="P:isoprenoid biosynthetic process"/>
    <property type="evidence" value="ECO:0007669"/>
    <property type="project" value="InterPro"/>
</dbReference>
<dbReference type="PROSITE" id="PS00723">
    <property type="entry name" value="POLYPRENYL_SYNTHASE_1"/>
    <property type="match status" value="1"/>
</dbReference>
<dbReference type="GO" id="GO:0046165">
    <property type="term" value="P:alcohol biosynthetic process"/>
    <property type="evidence" value="ECO:0007669"/>
    <property type="project" value="UniProtKB-ARBA"/>
</dbReference>
<dbReference type="OrthoDB" id="6921389at2759"/>
<dbReference type="eggNOG" id="KOG0777">
    <property type="taxonomic scope" value="Eukaryota"/>
</dbReference>
<protein>
    <submittedName>
        <fullName evidence="5">Putative geranylgeranyl pyrophosphate synthase</fullName>
    </submittedName>
</protein>
<evidence type="ECO:0000313" key="6">
    <source>
        <dbReference type="Proteomes" id="UP000027238"/>
    </source>
</evidence>
<dbReference type="EMBL" id="JMSE01000013">
    <property type="protein sequence ID" value="KDN72248.1"/>
    <property type="molecule type" value="Genomic_DNA"/>
</dbReference>
<keyword evidence="2" id="KW-0479">Metal-binding</keyword>
<gene>
    <name evidence="5" type="ORF">CSUB01_12441</name>
</gene>
<dbReference type="PANTHER" id="PTHR12001:SF72">
    <property type="entry name" value="THIJ_PFPI FAMILY PROTEIN (AFU_ORTHOLOGUE AFUA_3G01210)-RELATED"/>
    <property type="match status" value="1"/>
</dbReference>
<dbReference type="Pfam" id="PF00348">
    <property type="entry name" value="polyprenyl_synt"/>
    <property type="match status" value="1"/>
</dbReference>
<dbReference type="OMA" id="CPGETEY"/>
<dbReference type="GO" id="GO:0004659">
    <property type="term" value="F:prenyltransferase activity"/>
    <property type="evidence" value="ECO:0007669"/>
    <property type="project" value="InterPro"/>
</dbReference>
<dbReference type="Pfam" id="PF19086">
    <property type="entry name" value="Terpene_syn_C_2"/>
    <property type="match status" value="1"/>
</dbReference>
<dbReference type="STRING" id="1173701.A0A066XSP4"/>
<accession>A0A066XSP4</accession>
<dbReference type="SUPFAM" id="SSF48576">
    <property type="entry name" value="Terpenoid synthases"/>
    <property type="match status" value="2"/>
</dbReference>
<name>A0A066XSP4_COLSU</name>
<evidence type="ECO:0000256" key="1">
    <source>
        <dbReference type="ARBA" id="ARBA00022679"/>
    </source>
</evidence>
<dbReference type="PROSITE" id="PS00444">
    <property type="entry name" value="POLYPRENYL_SYNTHASE_2"/>
    <property type="match status" value="1"/>
</dbReference>
<dbReference type="AlphaFoldDB" id="A0A066XSP4"/>
<dbReference type="Gene3D" id="1.10.600.10">
    <property type="entry name" value="Farnesyl Diphosphate Synthase"/>
    <property type="match status" value="2"/>
</dbReference>
<feature type="compositionally biased region" description="Low complexity" evidence="4">
    <location>
        <begin position="409"/>
        <end position="425"/>
    </location>
</feature>
<reference evidence="6" key="1">
    <citation type="journal article" date="2014" name="Genome Announc.">
        <title>Draft genome sequence of Colletotrichum sublineola, a destructive pathogen of cultivated sorghum.</title>
        <authorList>
            <person name="Baroncelli R."/>
            <person name="Sanz-Martin J.M."/>
            <person name="Rech G.E."/>
            <person name="Sukno S.A."/>
            <person name="Thon M.R."/>
        </authorList>
    </citation>
    <scope>NUCLEOTIDE SEQUENCE [LARGE SCALE GENOMIC DNA]</scope>
    <source>
        <strain evidence="6">TX430BB</strain>
    </source>
</reference>
<comment type="caution">
    <text evidence="5">The sequence shown here is derived from an EMBL/GenBank/DDBJ whole genome shotgun (WGS) entry which is preliminary data.</text>
</comment>
<keyword evidence="1" id="KW-0808">Transferase</keyword>
<dbReference type="GO" id="GO:0046872">
    <property type="term" value="F:metal ion binding"/>
    <property type="evidence" value="ECO:0007669"/>
    <property type="project" value="UniProtKB-KW"/>
</dbReference>
<feature type="region of interest" description="Disordered" evidence="4">
    <location>
        <begin position="388"/>
        <end position="439"/>
    </location>
</feature>
<keyword evidence="3" id="KW-0460">Magnesium</keyword>